<feature type="transmembrane region" description="Helical" evidence="7">
    <location>
        <begin position="22"/>
        <end position="44"/>
    </location>
</feature>
<evidence type="ECO:0000313" key="10">
    <source>
        <dbReference type="Proteomes" id="UP000548476"/>
    </source>
</evidence>
<feature type="region of interest" description="Disordered" evidence="6">
    <location>
        <begin position="485"/>
        <end position="507"/>
    </location>
</feature>
<accession>A0A841G1I8</accession>
<reference evidence="9 10" key="1">
    <citation type="submission" date="2020-08" db="EMBL/GenBank/DDBJ databases">
        <title>Genomic Encyclopedia of Type Strains, Phase IV (KMG-IV): sequencing the most valuable type-strain genomes for metagenomic binning, comparative biology and taxonomic classification.</title>
        <authorList>
            <person name="Goeker M."/>
        </authorList>
    </citation>
    <scope>NUCLEOTIDE SEQUENCE [LARGE SCALE GENOMIC DNA]</scope>
    <source>
        <strain evidence="9 10">YIM 65646</strain>
    </source>
</reference>
<keyword evidence="5 7" id="KW-0472">Membrane</keyword>
<dbReference type="InterPro" id="IPR036259">
    <property type="entry name" value="MFS_trans_sf"/>
</dbReference>
<evidence type="ECO:0000256" key="3">
    <source>
        <dbReference type="ARBA" id="ARBA00022692"/>
    </source>
</evidence>
<evidence type="ECO:0000256" key="5">
    <source>
        <dbReference type="ARBA" id="ARBA00023136"/>
    </source>
</evidence>
<feature type="transmembrane region" description="Helical" evidence="7">
    <location>
        <begin position="311"/>
        <end position="329"/>
    </location>
</feature>
<dbReference type="Gene3D" id="1.20.1250.20">
    <property type="entry name" value="MFS general substrate transporter like domains"/>
    <property type="match status" value="1"/>
</dbReference>
<dbReference type="InterPro" id="IPR005828">
    <property type="entry name" value="MFS_sugar_transport-like"/>
</dbReference>
<feature type="transmembrane region" description="Helical" evidence="7">
    <location>
        <begin position="341"/>
        <end position="361"/>
    </location>
</feature>
<feature type="transmembrane region" description="Helical" evidence="7">
    <location>
        <begin position="119"/>
        <end position="140"/>
    </location>
</feature>
<organism evidence="9 10">
    <name type="scientific">Phytomonospora endophytica</name>
    <dbReference type="NCBI Taxonomy" id="714109"/>
    <lineage>
        <taxon>Bacteria</taxon>
        <taxon>Bacillati</taxon>
        <taxon>Actinomycetota</taxon>
        <taxon>Actinomycetes</taxon>
        <taxon>Micromonosporales</taxon>
        <taxon>Micromonosporaceae</taxon>
        <taxon>Phytomonospora</taxon>
    </lineage>
</organism>
<dbReference type="GO" id="GO:0022857">
    <property type="term" value="F:transmembrane transporter activity"/>
    <property type="evidence" value="ECO:0007669"/>
    <property type="project" value="InterPro"/>
</dbReference>
<keyword evidence="10" id="KW-1185">Reference proteome</keyword>
<evidence type="ECO:0000256" key="2">
    <source>
        <dbReference type="ARBA" id="ARBA00022448"/>
    </source>
</evidence>
<dbReference type="CDD" id="cd17316">
    <property type="entry name" value="MFS_SV2_like"/>
    <property type="match status" value="1"/>
</dbReference>
<feature type="transmembrane region" description="Helical" evidence="7">
    <location>
        <begin position="64"/>
        <end position="82"/>
    </location>
</feature>
<feature type="transmembrane region" description="Helical" evidence="7">
    <location>
        <begin position="367"/>
        <end position="392"/>
    </location>
</feature>
<evidence type="ECO:0000256" key="6">
    <source>
        <dbReference type="SAM" id="MobiDB-lite"/>
    </source>
</evidence>
<evidence type="ECO:0000259" key="8">
    <source>
        <dbReference type="PROSITE" id="PS50850"/>
    </source>
</evidence>
<comment type="caution">
    <text evidence="9">The sequence shown here is derived from an EMBL/GenBank/DDBJ whole genome shotgun (WGS) entry which is preliminary data.</text>
</comment>
<feature type="transmembrane region" description="Helical" evidence="7">
    <location>
        <begin position="437"/>
        <end position="460"/>
    </location>
</feature>
<feature type="transmembrane region" description="Helical" evidence="7">
    <location>
        <begin position="186"/>
        <end position="203"/>
    </location>
</feature>
<evidence type="ECO:0000256" key="1">
    <source>
        <dbReference type="ARBA" id="ARBA00004651"/>
    </source>
</evidence>
<feature type="domain" description="Major facilitator superfamily (MFS) profile" evidence="8">
    <location>
        <begin position="26"/>
        <end position="463"/>
    </location>
</feature>
<feature type="transmembrane region" description="Helical" evidence="7">
    <location>
        <begin position="277"/>
        <end position="299"/>
    </location>
</feature>
<comment type="subcellular location">
    <subcellularLocation>
        <location evidence="1">Cell membrane</location>
        <topology evidence="1">Multi-pass membrane protein</topology>
    </subcellularLocation>
</comment>
<name>A0A841G1I8_9ACTN</name>
<dbReference type="Proteomes" id="UP000548476">
    <property type="component" value="Unassembled WGS sequence"/>
</dbReference>
<dbReference type="PANTHER" id="PTHR23511">
    <property type="entry name" value="SYNAPTIC VESICLE GLYCOPROTEIN 2"/>
    <property type="match status" value="1"/>
</dbReference>
<feature type="transmembrane region" description="Helical" evidence="7">
    <location>
        <begin position="94"/>
        <end position="113"/>
    </location>
</feature>
<dbReference type="EMBL" id="JACHGT010000024">
    <property type="protein sequence ID" value="MBB6039622.1"/>
    <property type="molecule type" value="Genomic_DNA"/>
</dbReference>
<sequence length="507" mass="55540">MSTASVRSTVPTRLDRLPWSRFHWLVIIALGTAWVLDGLEIQMAASIASVLTDKDTLALTSAEVGASASVYLFGQVVGALLFGRLADRQGRRKMFILTLTLYLVFNGLAGLSLNFWMFAAFRFIAGMGIGGEYAAIHSAIDELMPARYRGRVSLAISGTYWAGAALGAVMGAFLLDPDIFGKDVGWRLSMFIGPLIGAAVWQLRKHIPESPRWLMTHGREEEAEKTVKEIEDYVRSKGGTIEHVHEDEAIEVRHYPPVTYREIASVMLKKYLRRSTLGFVLMVTQSFLYNAIFFTYGLVLADFYGIADETIPWFFIPFALGNLCGPLVLGRYFDTIGRRAMIGGTYLVSAAILAVSGYLFWIDALTAVTQTVLWCVVFFIASAAASSGYLTVSEIFPLELRSQAIAFFFAIAQFCGGVIAPWLFGMLIGDASSRTPLFIGYLLGAGLMCLGGVTAITLGVNAERKSLEDVATPLSAVKAAAAREEATGEEIMEEIQRDRDDDGKPQR</sequence>
<feature type="compositionally biased region" description="Basic and acidic residues" evidence="6">
    <location>
        <begin position="494"/>
        <end position="507"/>
    </location>
</feature>
<protein>
    <submittedName>
        <fullName evidence="9">MFS family permease</fullName>
    </submittedName>
</protein>
<evidence type="ECO:0000313" key="9">
    <source>
        <dbReference type="EMBL" id="MBB6039622.1"/>
    </source>
</evidence>
<dbReference type="Pfam" id="PF00083">
    <property type="entry name" value="Sugar_tr"/>
    <property type="match status" value="1"/>
</dbReference>
<feature type="transmembrane region" description="Helical" evidence="7">
    <location>
        <begin position="404"/>
        <end position="425"/>
    </location>
</feature>
<keyword evidence="4 7" id="KW-1133">Transmembrane helix</keyword>
<feature type="transmembrane region" description="Helical" evidence="7">
    <location>
        <begin position="152"/>
        <end position="174"/>
    </location>
</feature>
<proteinExistence type="predicted"/>
<keyword evidence="2" id="KW-0813">Transport</keyword>
<evidence type="ECO:0000256" key="4">
    <source>
        <dbReference type="ARBA" id="ARBA00022989"/>
    </source>
</evidence>
<dbReference type="GO" id="GO:0005886">
    <property type="term" value="C:plasma membrane"/>
    <property type="evidence" value="ECO:0007669"/>
    <property type="project" value="UniProtKB-SubCell"/>
</dbReference>
<dbReference type="SUPFAM" id="SSF103473">
    <property type="entry name" value="MFS general substrate transporter"/>
    <property type="match status" value="1"/>
</dbReference>
<evidence type="ECO:0000256" key="7">
    <source>
        <dbReference type="SAM" id="Phobius"/>
    </source>
</evidence>
<dbReference type="PROSITE" id="PS50850">
    <property type="entry name" value="MFS"/>
    <property type="match status" value="1"/>
</dbReference>
<gene>
    <name evidence="9" type="ORF">HNR73_007519</name>
</gene>
<dbReference type="InterPro" id="IPR020846">
    <property type="entry name" value="MFS_dom"/>
</dbReference>
<dbReference type="RefSeq" id="WP_184792711.1">
    <property type="nucleotide sequence ID" value="NZ_BONT01000028.1"/>
</dbReference>
<keyword evidence="3 7" id="KW-0812">Transmembrane</keyword>
<dbReference type="AlphaFoldDB" id="A0A841G1I8"/>